<evidence type="ECO:0000256" key="1">
    <source>
        <dbReference type="SAM" id="Phobius"/>
    </source>
</evidence>
<keyword evidence="1" id="KW-0472">Membrane</keyword>
<dbReference type="Pfam" id="PF09622">
    <property type="entry name" value="DUF2391"/>
    <property type="match status" value="1"/>
</dbReference>
<dbReference type="OrthoDB" id="14825at2"/>
<sequence>MDKERIEEIEKELQALQESVVQIREDLKGKREGFRFSDFIQEVMGATLLAFPFAANADIWELSKKISFLHVVLILILITAGLFFAIKYSNLGNFKVQQVAGFLPLRLITILSISLFVSALSLLVLGVYPSIVDNLGWFFKATVLITLFSVMGSFGLDAAK</sequence>
<evidence type="ECO:0000313" key="3">
    <source>
        <dbReference type="Proteomes" id="UP000280881"/>
    </source>
</evidence>
<organism evidence="2 3">
    <name type="scientific">Thermovibrio guaymasensis</name>
    <dbReference type="NCBI Taxonomy" id="240167"/>
    <lineage>
        <taxon>Bacteria</taxon>
        <taxon>Pseudomonadati</taxon>
        <taxon>Aquificota</taxon>
        <taxon>Aquificia</taxon>
        <taxon>Desulfurobacteriales</taxon>
        <taxon>Desulfurobacteriaceae</taxon>
        <taxon>Thermovibrio</taxon>
    </lineage>
</organism>
<name>A0A420W7K3_9BACT</name>
<feature type="transmembrane region" description="Helical" evidence="1">
    <location>
        <begin position="107"/>
        <end position="131"/>
    </location>
</feature>
<keyword evidence="3" id="KW-1185">Reference proteome</keyword>
<gene>
    <name evidence="2" type="ORF">C7457_0168</name>
</gene>
<protein>
    <submittedName>
        <fullName evidence="2">Putative integral membrane protein DUF2391</fullName>
    </submittedName>
</protein>
<dbReference type="EMBL" id="RBIE01000001">
    <property type="protein sequence ID" value="RKQ63301.1"/>
    <property type="molecule type" value="Genomic_DNA"/>
</dbReference>
<keyword evidence="1" id="KW-1133">Transmembrane helix</keyword>
<feature type="transmembrane region" description="Helical" evidence="1">
    <location>
        <begin position="67"/>
        <end position="86"/>
    </location>
</feature>
<feature type="transmembrane region" description="Helical" evidence="1">
    <location>
        <begin position="137"/>
        <end position="156"/>
    </location>
</feature>
<reference evidence="2 3" key="1">
    <citation type="submission" date="2018-10" db="EMBL/GenBank/DDBJ databases">
        <title>Genomic Encyclopedia of Type Strains, Phase IV (KMG-IV): sequencing the most valuable type-strain genomes for metagenomic binning, comparative biology and taxonomic classification.</title>
        <authorList>
            <person name="Goeker M."/>
        </authorList>
    </citation>
    <scope>NUCLEOTIDE SEQUENCE [LARGE SCALE GENOMIC DNA]</scope>
    <source>
        <strain evidence="2 3">DSM 15521</strain>
    </source>
</reference>
<evidence type="ECO:0000313" key="2">
    <source>
        <dbReference type="EMBL" id="RKQ63301.1"/>
    </source>
</evidence>
<keyword evidence="1" id="KW-0812">Transmembrane</keyword>
<dbReference type="Proteomes" id="UP000280881">
    <property type="component" value="Unassembled WGS sequence"/>
</dbReference>
<proteinExistence type="predicted"/>
<accession>A0A420W7K3</accession>
<dbReference type="RefSeq" id="WP_121169527.1">
    <property type="nucleotide sequence ID" value="NZ_RBIE01000001.1"/>
</dbReference>
<comment type="caution">
    <text evidence="2">The sequence shown here is derived from an EMBL/GenBank/DDBJ whole genome shotgun (WGS) entry which is preliminary data.</text>
</comment>
<dbReference type="InterPro" id="IPR024464">
    <property type="entry name" value="DUF2391"/>
</dbReference>
<dbReference type="AlphaFoldDB" id="A0A420W7K3"/>